<dbReference type="InParanoid" id="G3JMC7"/>
<dbReference type="RefSeq" id="XP_006671639.1">
    <property type="nucleotide sequence ID" value="XM_006671576.1"/>
</dbReference>
<gene>
    <name evidence="5" type="ORF">CCM_06435</name>
</gene>
<dbReference type="HOGENOM" id="CLU_447571_0_0_1"/>
<evidence type="ECO:0000256" key="1">
    <source>
        <dbReference type="ARBA" id="ARBA00005949"/>
    </source>
</evidence>
<dbReference type="Proteomes" id="UP000001610">
    <property type="component" value="Unassembled WGS sequence"/>
</dbReference>
<dbReference type="InterPro" id="IPR036047">
    <property type="entry name" value="F-box-like_dom_sf"/>
</dbReference>
<evidence type="ECO:0000256" key="2">
    <source>
        <dbReference type="ARBA" id="ARBA00022737"/>
    </source>
</evidence>
<evidence type="ECO:0000313" key="6">
    <source>
        <dbReference type="Proteomes" id="UP000001610"/>
    </source>
</evidence>
<dbReference type="InterPro" id="IPR051573">
    <property type="entry name" value="Ankyrin-SOCS_box_domain"/>
</dbReference>
<dbReference type="OMA" id="GAMGRIM"/>
<comment type="similarity">
    <text evidence="1">Belongs to the ankyrin SOCS box (ASB) family.</text>
</comment>
<dbReference type="SUPFAM" id="SSF81383">
    <property type="entry name" value="F-box domain"/>
    <property type="match status" value="1"/>
</dbReference>
<dbReference type="EMBL" id="JH126403">
    <property type="protein sequence ID" value="EGX90015.1"/>
    <property type="molecule type" value="Genomic_DNA"/>
</dbReference>
<dbReference type="PANTHER" id="PTHR24136">
    <property type="entry name" value="SOWAH (DROSOPHILA) HOMOLOG"/>
    <property type="match status" value="1"/>
</dbReference>
<reference evidence="5 6" key="1">
    <citation type="journal article" date="2011" name="Genome Biol.">
        <title>Genome sequence of the insect pathogenic fungus Cordyceps militaris, a valued traditional Chinese medicine.</title>
        <authorList>
            <person name="Zheng P."/>
            <person name="Xia Y."/>
            <person name="Xiao G."/>
            <person name="Xiong C."/>
            <person name="Hu X."/>
            <person name="Zhang S."/>
            <person name="Zheng H."/>
            <person name="Huang Y."/>
            <person name="Zhou Y."/>
            <person name="Wang S."/>
            <person name="Zhao G.P."/>
            <person name="Liu X."/>
            <person name="St Leger R.J."/>
            <person name="Wang C."/>
        </authorList>
    </citation>
    <scope>NUCLEOTIDE SEQUENCE [LARGE SCALE GENOMIC DNA]</scope>
    <source>
        <strain evidence="5 6">CM01</strain>
    </source>
</reference>
<keyword evidence="2" id="KW-0677">Repeat</keyword>
<dbReference type="GeneID" id="18168449"/>
<evidence type="ECO:0000256" key="4">
    <source>
        <dbReference type="PROSITE-ProRule" id="PRU00023"/>
    </source>
</evidence>
<dbReference type="InterPro" id="IPR036770">
    <property type="entry name" value="Ankyrin_rpt-contain_sf"/>
</dbReference>
<dbReference type="GO" id="GO:0045732">
    <property type="term" value="P:positive regulation of protein catabolic process"/>
    <property type="evidence" value="ECO:0007669"/>
    <property type="project" value="TreeGrafter"/>
</dbReference>
<dbReference type="KEGG" id="cmt:CCM_06435"/>
<dbReference type="PROSITE" id="PS50088">
    <property type="entry name" value="ANK_REPEAT"/>
    <property type="match status" value="1"/>
</dbReference>
<accession>G3JMC7</accession>
<organism evidence="5 6">
    <name type="scientific">Cordyceps militaris (strain CM01)</name>
    <name type="common">Caterpillar fungus</name>
    <dbReference type="NCBI Taxonomy" id="983644"/>
    <lineage>
        <taxon>Eukaryota</taxon>
        <taxon>Fungi</taxon>
        <taxon>Dikarya</taxon>
        <taxon>Ascomycota</taxon>
        <taxon>Pezizomycotina</taxon>
        <taxon>Sordariomycetes</taxon>
        <taxon>Hypocreomycetidae</taxon>
        <taxon>Hypocreales</taxon>
        <taxon>Cordycipitaceae</taxon>
        <taxon>Cordyceps</taxon>
    </lineage>
</organism>
<feature type="repeat" description="ANK" evidence="4">
    <location>
        <begin position="228"/>
        <end position="261"/>
    </location>
</feature>
<dbReference type="OrthoDB" id="4863468at2759"/>
<sequence length="663" mass="73852">MRLRECFLATPSSALTKLTVVLRQDYSISLRPLLILAGFMAEPLCETMCFGIIETLPLEVFQNIVSYLDIGDEARLYSTCSRLHIYGVPFLLEPFTRNQRAMLWALRHDDVALFQCCVQAGAPLSVVTVFKTKKPEPGVNKTGETGRPRVRSPKRLSTLALSVRRQSLRIFEHLRACGVSFEGVAPAALQTQLRALMKRLVSPGRLGTLQALAECGFLSCIEAYTDRDTAWPLSRAIVAGASEALVRLFLQAGADVNAAHEHRRFGSIAPLSASILTSDASMNQLLVHHGAAYEPSTLHFRPATRPTRHPLFAAVRRLAQSQVHDTSILEDCLSHGCCLNRTEPRVWDRGFNWDWRPRQQFSTPLLEFLDAIPSMTGTAAQKQATLQNLAFLVERGARTPAAPDDVPGTLIQATTPSCLELLIDRWQLEALNNDHFFAIVTILVEAGCMDGAMGRIMRRYCRGVRNRDPFFAAAWCGWRRLVDLFLAQPGVDPSALLLHLLVDSGTKEMAAVERLLVAAVDHLLARGADINASASPLGSSALHMLCTVYQHPTPDTMWWHRSPYQEPVVEHRRDLLRLMMSRGADPLLRFHGRNAPTELVQYLNVADPSTRAWIKKVGRTLCEVASVVFDGPVAKCNVRFGGILFLMVHKTGRRETKYDETYE</sequence>
<dbReference type="AlphaFoldDB" id="G3JMC7"/>
<dbReference type="CDD" id="cd09917">
    <property type="entry name" value="F-box_SF"/>
    <property type="match status" value="1"/>
</dbReference>
<keyword evidence="3 4" id="KW-0040">ANK repeat</keyword>
<dbReference type="eggNOG" id="ENOG502RKRY">
    <property type="taxonomic scope" value="Eukaryota"/>
</dbReference>
<proteinExistence type="inferred from homology"/>
<dbReference type="PANTHER" id="PTHR24136:SF15">
    <property type="entry name" value="ANK_REP_REGION DOMAIN-CONTAINING PROTEIN"/>
    <property type="match status" value="1"/>
</dbReference>
<protein>
    <submittedName>
        <fullName evidence="5">Ankyrin repeat-containing domain</fullName>
    </submittedName>
</protein>
<name>G3JMC7_CORMM</name>
<dbReference type="GO" id="GO:0016567">
    <property type="term" value="P:protein ubiquitination"/>
    <property type="evidence" value="ECO:0007669"/>
    <property type="project" value="TreeGrafter"/>
</dbReference>
<evidence type="ECO:0000256" key="3">
    <source>
        <dbReference type="ARBA" id="ARBA00023043"/>
    </source>
</evidence>
<dbReference type="SUPFAM" id="SSF48403">
    <property type="entry name" value="Ankyrin repeat"/>
    <property type="match status" value="1"/>
</dbReference>
<dbReference type="InterPro" id="IPR002110">
    <property type="entry name" value="Ankyrin_rpt"/>
</dbReference>
<dbReference type="VEuPathDB" id="FungiDB:CCM_06435"/>
<keyword evidence="6" id="KW-1185">Reference proteome</keyword>
<dbReference type="Gene3D" id="1.25.40.20">
    <property type="entry name" value="Ankyrin repeat-containing domain"/>
    <property type="match status" value="2"/>
</dbReference>
<evidence type="ECO:0000313" key="5">
    <source>
        <dbReference type="EMBL" id="EGX90015.1"/>
    </source>
</evidence>